<dbReference type="Proteomes" id="UP001291926">
    <property type="component" value="Unassembled WGS sequence"/>
</dbReference>
<comment type="subcellular location">
    <subcellularLocation>
        <location evidence="1">Nucleus</location>
    </subcellularLocation>
</comment>
<accession>A0ABR0D6F9</accession>
<sequence length="84" mass="9481">MAREKVTLAYITDESQRKAAFNEGKNDMIKEVSELSSPYGVEAYAIIINANEPESEVWPSQVTAETVMERFHMSQVDQAQKVVD</sequence>
<keyword evidence="8" id="KW-1185">Reference proteome</keyword>
<evidence type="ECO:0000256" key="3">
    <source>
        <dbReference type="ARBA" id="ARBA00023125"/>
    </source>
</evidence>
<keyword evidence="5" id="KW-0539">Nucleus</keyword>
<dbReference type="SMART" id="SM00432">
    <property type="entry name" value="MADS"/>
    <property type="match status" value="1"/>
</dbReference>
<dbReference type="PROSITE" id="PS50066">
    <property type="entry name" value="MADS_BOX_2"/>
    <property type="match status" value="1"/>
</dbReference>
<keyword evidence="3" id="KW-0238">DNA-binding</keyword>
<keyword evidence="4" id="KW-0804">Transcription</keyword>
<evidence type="ECO:0000256" key="4">
    <source>
        <dbReference type="ARBA" id="ARBA00023163"/>
    </source>
</evidence>
<proteinExistence type="predicted"/>
<reference evidence="7 8" key="1">
    <citation type="journal article" date="2023" name="bioRxiv">
        <title>Genome report: Whole genome sequence and annotation of Penstemon davidsonii.</title>
        <authorList>
            <person name="Ostevik K.L."/>
            <person name="Alabady M."/>
            <person name="Zhang M."/>
            <person name="Rausher M.D."/>
        </authorList>
    </citation>
    <scope>NUCLEOTIDE SEQUENCE [LARGE SCALE GENOMIC DNA]</scope>
    <source>
        <strain evidence="7">DNT005</strain>
        <tissue evidence="7">Whole leaf</tissue>
    </source>
</reference>
<gene>
    <name evidence="7" type="ORF">RD792_011462</name>
</gene>
<organism evidence="7 8">
    <name type="scientific">Penstemon davidsonii</name>
    <dbReference type="NCBI Taxonomy" id="160366"/>
    <lineage>
        <taxon>Eukaryota</taxon>
        <taxon>Viridiplantae</taxon>
        <taxon>Streptophyta</taxon>
        <taxon>Embryophyta</taxon>
        <taxon>Tracheophyta</taxon>
        <taxon>Spermatophyta</taxon>
        <taxon>Magnoliopsida</taxon>
        <taxon>eudicotyledons</taxon>
        <taxon>Gunneridae</taxon>
        <taxon>Pentapetalae</taxon>
        <taxon>asterids</taxon>
        <taxon>lamiids</taxon>
        <taxon>Lamiales</taxon>
        <taxon>Plantaginaceae</taxon>
        <taxon>Cheloneae</taxon>
        <taxon>Penstemon</taxon>
    </lineage>
</organism>
<dbReference type="InterPro" id="IPR036879">
    <property type="entry name" value="TF_MADSbox_sf"/>
</dbReference>
<dbReference type="Gene3D" id="3.40.1810.10">
    <property type="entry name" value="Transcription factor, MADS-box"/>
    <property type="match status" value="1"/>
</dbReference>
<name>A0ABR0D6F9_9LAMI</name>
<keyword evidence="2" id="KW-0805">Transcription regulation</keyword>
<dbReference type="InterPro" id="IPR002100">
    <property type="entry name" value="TF_MADSbox"/>
</dbReference>
<comment type="caution">
    <text evidence="7">The sequence shown here is derived from an EMBL/GenBank/DDBJ whole genome shotgun (WGS) entry which is preliminary data.</text>
</comment>
<evidence type="ECO:0000313" key="7">
    <source>
        <dbReference type="EMBL" id="KAK4484238.1"/>
    </source>
</evidence>
<evidence type="ECO:0000256" key="5">
    <source>
        <dbReference type="ARBA" id="ARBA00023242"/>
    </source>
</evidence>
<evidence type="ECO:0000259" key="6">
    <source>
        <dbReference type="PROSITE" id="PS50066"/>
    </source>
</evidence>
<evidence type="ECO:0000313" key="8">
    <source>
        <dbReference type="Proteomes" id="UP001291926"/>
    </source>
</evidence>
<dbReference type="EMBL" id="JAYDYQ010002534">
    <property type="protein sequence ID" value="KAK4484238.1"/>
    <property type="molecule type" value="Genomic_DNA"/>
</dbReference>
<evidence type="ECO:0000256" key="2">
    <source>
        <dbReference type="ARBA" id="ARBA00023015"/>
    </source>
</evidence>
<dbReference type="SUPFAM" id="SSF55455">
    <property type="entry name" value="SRF-like"/>
    <property type="match status" value="1"/>
</dbReference>
<protein>
    <recommendedName>
        <fullName evidence="6">MADS-box domain-containing protein</fullName>
    </recommendedName>
</protein>
<evidence type="ECO:0000256" key="1">
    <source>
        <dbReference type="ARBA" id="ARBA00004123"/>
    </source>
</evidence>
<feature type="domain" description="MADS-box" evidence="6">
    <location>
        <begin position="1"/>
        <end position="51"/>
    </location>
</feature>